<sequence>MSAMRTLVLVFGVFVPPYLTLLPKLGHCPSNYDGPVSDTTCSWDNDCPDGDKCCVFNNGGICVPSIPIEKLCPLIHEFGICVELCSSDDDCTNGQMCCSNGEARSVSGSERDSLISVGQGAIMTASAQEK</sequence>
<dbReference type="PROSITE" id="PS51390">
    <property type="entry name" value="WAP"/>
    <property type="match status" value="1"/>
</dbReference>
<proteinExistence type="predicted"/>
<dbReference type="GO" id="GO:0005576">
    <property type="term" value="C:extracellular region"/>
    <property type="evidence" value="ECO:0007669"/>
    <property type="project" value="InterPro"/>
</dbReference>
<dbReference type="GO" id="GO:0030414">
    <property type="term" value="F:peptidase inhibitor activity"/>
    <property type="evidence" value="ECO:0007669"/>
    <property type="project" value="InterPro"/>
</dbReference>
<feature type="chain" id="PRO_5019484051" description="WAP domain-containing protein" evidence="1">
    <location>
        <begin position="21"/>
        <end position="130"/>
    </location>
</feature>
<dbReference type="EMBL" id="CM012443">
    <property type="protein sequence ID" value="RVE70383.1"/>
    <property type="molecule type" value="Genomic_DNA"/>
</dbReference>
<organism evidence="3 4">
    <name type="scientific">Oryzias javanicus</name>
    <name type="common">Javanese ricefish</name>
    <name type="synonym">Aplocheilus javanicus</name>
    <dbReference type="NCBI Taxonomy" id="123683"/>
    <lineage>
        <taxon>Eukaryota</taxon>
        <taxon>Metazoa</taxon>
        <taxon>Chordata</taxon>
        <taxon>Craniata</taxon>
        <taxon>Vertebrata</taxon>
        <taxon>Euteleostomi</taxon>
        <taxon>Actinopterygii</taxon>
        <taxon>Neopterygii</taxon>
        <taxon>Teleostei</taxon>
        <taxon>Neoteleostei</taxon>
        <taxon>Acanthomorphata</taxon>
        <taxon>Ovalentaria</taxon>
        <taxon>Atherinomorphae</taxon>
        <taxon>Beloniformes</taxon>
        <taxon>Adrianichthyidae</taxon>
        <taxon>Oryziinae</taxon>
        <taxon>Oryzias</taxon>
    </lineage>
</organism>
<reference evidence="3 4" key="1">
    <citation type="submission" date="2018-11" db="EMBL/GenBank/DDBJ databases">
        <authorList>
            <person name="Lopez-Roques C."/>
            <person name="Donnadieu C."/>
            <person name="Bouchez O."/>
            <person name="Klopp C."/>
            <person name="Cabau C."/>
            <person name="Zahm M."/>
        </authorList>
    </citation>
    <scope>NUCLEOTIDE SEQUENCE [LARGE SCALE GENOMIC DNA]</scope>
    <source>
        <strain evidence="3">RS831</strain>
        <tissue evidence="3">Whole body</tissue>
    </source>
</reference>
<accession>A0A437D5A0</accession>
<dbReference type="InterPro" id="IPR008197">
    <property type="entry name" value="WAP_dom"/>
</dbReference>
<evidence type="ECO:0000313" key="3">
    <source>
        <dbReference type="EMBL" id="RVE70383.1"/>
    </source>
</evidence>
<dbReference type="Pfam" id="PF00095">
    <property type="entry name" value="WAP"/>
    <property type="match status" value="2"/>
</dbReference>
<dbReference type="InterPro" id="IPR036645">
    <property type="entry name" value="Elafin-like_sf"/>
</dbReference>
<keyword evidence="4" id="KW-1185">Reference proteome</keyword>
<dbReference type="Gene3D" id="4.10.75.10">
    <property type="entry name" value="Elafin-like"/>
    <property type="match status" value="2"/>
</dbReference>
<feature type="signal peptide" evidence="1">
    <location>
        <begin position="1"/>
        <end position="20"/>
    </location>
</feature>
<evidence type="ECO:0000259" key="2">
    <source>
        <dbReference type="PROSITE" id="PS51390"/>
    </source>
</evidence>
<feature type="domain" description="WAP" evidence="2">
    <location>
        <begin position="21"/>
        <end position="66"/>
    </location>
</feature>
<dbReference type="Proteomes" id="UP000283210">
    <property type="component" value="Chromosome 7"/>
</dbReference>
<keyword evidence="1" id="KW-0732">Signal</keyword>
<protein>
    <recommendedName>
        <fullName evidence="2">WAP domain-containing protein</fullName>
    </recommendedName>
</protein>
<evidence type="ECO:0000256" key="1">
    <source>
        <dbReference type="SAM" id="SignalP"/>
    </source>
</evidence>
<evidence type="ECO:0000313" key="4">
    <source>
        <dbReference type="Proteomes" id="UP000283210"/>
    </source>
</evidence>
<dbReference type="AlphaFoldDB" id="A0A437D5A0"/>
<reference evidence="3 4" key="2">
    <citation type="submission" date="2019-01" db="EMBL/GenBank/DDBJ databases">
        <title>A chromosome length genome reference of the Java medaka (oryzias javanicus).</title>
        <authorList>
            <person name="Herpin A."/>
            <person name="Takehana Y."/>
            <person name="Naruse K."/>
            <person name="Ansai S."/>
            <person name="Kawaguchi M."/>
        </authorList>
    </citation>
    <scope>NUCLEOTIDE SEQUENCE [LARGE SCALE GENOMIC DNA]</scope>
    <source>
        <strain evidence="3">RS831</strain>
        <tissue evidence="3">Whole body</tissue>
    </source>
</reference>
<dbReference type="SUPFAM" id="SSF57256">
    <property type="entry name" value="Elafin-like"/>
    <property type="match status" value="2"/>
</dbReference>
<name>A0A437D5A0_ORYJA</name>
<dbReference type="OrthoDB" id="4473401at2759"/>
<gene>
    <name evidence="3" type="ORF">OJAV_G00063990</name>
</gene>